<dbReference type="EMBL" id="GHWJ01000510">
    <property type="protein sequence ID" value="NOV33247.1"/>
    <property type="molecule type" value="Transcribed_RNA"/>
</dbReference>
<keyword evidence="5" id="KW-0378">Hydrolase</keyword>
<dbReference type="GO" id="GO:0004519">
    <property type="term" value="F:endonuclease activity"/>
    <property type="evidence" value="ECO:0007669"/>
    <property type="project" value="UniProtKB-KW"/>
</dbReference>
<keyword evidence="5" id="KW-0255">Endonuclease</keyword>
<dbReference type="GO" id="GO:0046872">
    <property type="term" value="F:metal ion binding"/>
    <property type="evidence" value="ECO:0007669"/>
    <property type="project" value="UniProtKB-KW"/>
</dbReference>
<evidence type="ECO:0000256" key="2">
    <source>
        <dbReference type="ARBA" id="ARBA00022723"/>
    </source>
</evidence>
<organism evidence="5">
    <name type="scientific">Rhipicephalus microplus</name>
    <name type="common">Cattle tick</name>
    <name type="synonym">Boophilus microplus</name>
    <dbReference type="NCBI Taxonomy" id="6941"/>
    <lineage>
        <taxon>Eukaryota</taxon>
        <taxon>Metazoa</taxon>
        <taxon>Ecdysozoa</taxon>
        <taxon>Arthropoda</taxon>
        <taxon>Chelicerata</taxon>
        <taxon>Arachnida</taxon>
        <taxon>Acari</taxon>
        <taxon>Parasitiformes</taxon>
        <taxon>Ixodida</taxon>
        <taxon>Ixodoidea</taxon>
        <taxon>Ixodidae</taxon>
        <taxon>Rhipicephalinae</taxon>
        <taxon>Rhipicephalus</taxon>
        <taxon>Boophilus</taxon>
    </lineage>
</organism>
<dbReference type="OrthoDB" id="6504491at2759"/>
<evidence type="ECO:0000259" key="3">
    <source>
        <dbReference type="Pfam" id="PF13359"/>
    </source>
</evidence>
<dbReference type="InterPro" id="IPR027805">
    <property type="entry name" value="Transposase_HTH_dom"/>
</dbReference>
<evidence type="ECO:0000313" key="5">
    <source>
        <dbReference type="EMBL" id="NOV33247.1"/>
    </source>
</evidence>
<accession>A0A6M2CIN5</accession>
<comment type="cofactor">
    <cofactor evidence="1">
        <name>a divalent metal cation</name>
        <dbReference type="ChEBI" id="CHEBI:60240"/>
    </cofactor>
</comment>
<sequence>MYYTGLPNVEVFNILLEYFAPRAREMLYWGSDKNGIMTLVATKKNGNLAKEFFMVLVRLRTGMQGQELARNFLMSESLVSRTFFTWINFLQRELRHLTPLPTLDDIRSHLPKCISDFPDTRLVLDATEVRIQRPSSLSAQRHTFSPYKHYNTYKALIGCTPDGYITYVSRLWGGSSSDKAILESSGLLDKLEPGDAIMVDKGFTFPYLAAGITVYRPPFREPHQKQMPANKVDETRRIAPARLHVERAIARAKSFHILDRPFPIAMIDIAEQVFEVCCLLSNYRLPLIREVD</sequence>
<dbReference type="PANTHER" id="PTHR23080:SF133">
    <property type="entry name" value="SI:CH211-262I1.5-RELATED"/>
    <property type="match status" value="1"/>
</dbReference>
<dbReference type="Pfam" id="PF13613">
    <property type="entry name" value="HTH_Tnp_4"/>
    <property type="match status" value="1"/>
</dbReference>
<dbReference type="InterPro" id="IPR027806">
    <property type="entry name" value="HARBI1_dom"/>
</dbReference>
<keyword evidence="5" id="KW-0540">Nuclease</keyword>
<evidence type="ECO:0000256" key="1">
    <source>
        <dbReference type="ARBA" id="ARBA00001968"/>
    </source>
</evidence>
<proteinExistence type="predicted"/>
<evidence type="ECO:0000259" key="4">
    <source>
        <dbReference type="Pfam" id="PF13613"/>
    </source>
</evidence>
<dbReference type="PANTHER" id="PTHR23080">
    <property type="entry name" value="THAP DOMAIN PROTEIN"/>
    <property type="match status" value="1"/>
</dbReference>
<name>A0A6M2CIN5_RHIMP</name>
<feature type="domain" description="Transposase Helix-turn-helix" evidence="4">
    <location>
        <begin position="50"/>
        <end position="94"/>
    </location>
</feature>
<feature type="domain" description="DDE Tnp4" evidence="3">
    <location>
        <begin position="124"/>
        <end position="282"/>
    </location>
</feature>
<dbReference type="VEuPathDB" id="VectorBase:LOC119167965"/>
<protein>
    <submittedName>
        <fullName evidence="5">Putative dde superfamily endonuclease midgut overexpressed</fullName>
    </submittedName>
</protein>
<reference evidence="5" key="1">
    <citation type="submission" date="2019-09" db="EMBL/GenBank/DDBJ databases">
        <title>Organ-specific transcriptomic study of the physiology of the cattle tick, Rhipicephalus microplus.</title>
        <authorList>
            <person name="Tirloni L."/>
            <person name="Braz G."/>
            <person name="Gandara A.C.P."/>
            <person name="Sabadin G.A."/>
            <person name="da Silva R.M."/>
            <person name="Guizzo M.G."/>
            <person name="Machado J.A."/>
            <person name="Costa E.P."/>
            <person name="Gomes H.F."/>
            <person name="Moraes J."/>
            <person name="Mota M.B.S."/>
            <person name="Mesquita R.D."/>
            <person name="Alvarenga P.H."/>
            <person name="Alves F."/>
            <person name="Seixas A."/>
            <person name="da Fonseca R.N."/>
            <person name="Fogaca A."/>
            <person name="Logullo C."/>
            <person name="Tanaka A."/>
            <person name="Daffre S."/>
            <person name="Termignoni C."/>
            <person name="Vaz I.S.Jr."/>
            <person name="Oliveira P.L."/>
            <person name="Ribeiro J.M."/>
        </authorList>
    </citation>
    <scope>NUCLEOTIDE SEQUENCE</scope>
    <source>
        <strain evidence="5">Porto Alegre</strain>
    </source>
</reference>
<dbReference type="Pfam" id="PF13359">
    <property type="entry name" value="DDE_Tnp_4"/>
    <property type="match status" value="1"/>
</dbReference>
<keyword evidence="2" id="KW-0479">Metal-binding</keyword>
<dbReference type="AlphaFoldDB" id="A0A6M2CIN5"/>